<accession>A0A5Y3W051</accession>
<reference evidence="1" key="1">
    <citation type="submission" date="2018-05" db="EMBL/GenBank/DDBJ databases">
        <authorList>
            <person name="Ashton P.M."/>
            <person name="Dallman T."/>
            <person name="Nair S."/>
            <person name="De Pinna E."/>
            <person name="Peters T."/>
            <person name="Grant K."/>
        </authorList>
    </citation>
    <scope>NUCLEOTIDE SEQUENCE [LARGE SCALE GENOMIC DNA]</scope>
    <source>
        <strain evidence="1">474878</strain>
    </source>
</reference>
<dbReference type="EMBL" id="AAIYJF010000005">
    <property type="protein sequence ID" value="ECJ4377332.1"/>
    <property type="molecule type" value="Genomic_DNA"/>
</dbReference>
<dbReference type="AlphaFoldDB" id="A0A5Y3W051"/>
<protein>
    <recommendedName>
        <fullName evidence="2">Phage tail protein</fullName>
    </recommendedName>
</protein>
<dbReference type="Pfam" id="PF05489">
    <property type="entry name" value="Phage_tail_X"/>
    <property type="match status" value="1"/>
</dbReference>
<name>A0A5Y3W051_SALDZ</name>
<organism evidence="1">
    <name type="scientific">Salmonella diarizonae</name>
    <dbReference type="NCBI Taxonomy" id="59204"/>
    <lineage>
        <taxon>Bacteria</taxon>
        <taxon>Pseudomonadati</taxon>
        <taxon>Pseudomonadota</taxon>
        <taxon>Gammaproteobacteria</taxon>
        <taxon>Enterobacterales</taxon>
        <taxon>Enterobacteriaceae</taxon>
        <taxon>Salmonella</taxon>
    </lineage>
</organism>
<gene>
    <name evidence="1" type="ORF">DLB95_08550</name>
</gene>
<dbReference type="InterPro" id="IPR008861">
    <property type="entry name" value="GpX-like"/>
</dbReference>
<comment type="caution">
    <text evidence="1">The sequence shown here is derived from an EMBL/GenBank/DDBJ whole genome shotgun (WGS) entry which is preliminary data.</text>
</comment>
<sequence>MSDNDKNDIFLEHITTEGERWDHIAWRYYADPMGYGRIVLANPHIAVTPVLPGGLRLAIPVIDVSDVTEELPPWLR</sequence>
<proteinExistence type="predicted"/>
<evidence type="ECO:0008006" key="2">
    <source>
        <dbReference type="Google" id="ProtNLM"/>
    </source>
</evidence>
<evidence type="ECO:0000313" key="1">
    <source>
        <dbReference type="EMBL" id="ECJ4377332.1"/>
    </source>
</evidence>
<dbReference type="Proteomes" id="UP000839781">
    <property type="component" value="Unassembled WGS sequence"/>
</dbReference>